<dbReference type="Proteomes" id="UP000010116">
    <property type="component" value="Unassembled WGS sequence"/>
</dbReference>
<name>J4X603_9GAMM</name>
<protein>
    <submittedName>
        <fullName evidence="2">Alcohol dehydrogenase</fullName>
    </submittedName>
</protein>
<accession>J4X603</accession>
<dbReference type="Pfam" id="PF08240">
    <property type="entry name" value="ADH_N"/>
    <property type="match status" value="1"/>
</dbReference>
<dbReference type="InterPro" id="IPR051397">
    <property type="entry name" value="Zn-ADH-like_protein"/>
</dbReference>
<dbReference type="InterPro" id="IPR013154">
    <property type="entry name" value="ADH-like_N"/>
</dbReference>
<dbReference type="InterPro" id="IPR013149">
    <property type="entry name" value="ADH-like_C"/>
</dbReference>
<dbReference type="GO" id="GO:0008270">
    <property type="term" value="F:zinc ion binding"/>
    <property type="evidence" value="ECO:0007669"/>
    <property type="project" value="InterPro"/>
</dbReference>
<evidence type="ECO:0000313" key="3">
    <source>
        <dbReference type="Proteomes" id="UP000010116"/>
    </source>
</evidence>
<dbReference type="Gene3D" id="3.40.50.720">
    <property type="entry name" value="NAD(P)-binding Rossmann-like Domain"/>
    <property type="match status" value="1"/>
</dbReference>
<evidence type="ECO:0000313" key="2">
    <source>
        <dbReference type="EMBL" id="EJP74060.1"/>
    </source>
</evidence>
<organism evidence="2 3">
    <name type="scientific">SAR86 cluster bacterium SAR86B</name>
    <dbReference type="NCBI Taxonomy" id="1123867"/>
    <lineage>
        <taxon>Bacteria</taxon>
        <taxon>Pseudomonadati</taxon>
        <taxon>Pseudomonadota</taxon>
        <taxon>Gammaproteobacteria</taxon>
        <taxon>SAR86 cluster</taxon>
    </lineage>
</organism>
<dbReference type="EMBL" id="JH611163">
    <property type="protein sequence ID" value="EJP74060.1"/>
    <property type="molecule type" value="Genomic_DNA"/>
</dbReference>
<dbReference type="Gene3D" id="3.90.180.10">
    <property type="entry name" value="Medium-chain alcohol dehydrogenases, catalytic domain"/>
    <property type="match status" value="1"/>
</dbReference>
<dbReference type="GO" id="GO:0016491">
    <property type="term" value="F:oxidoreductase activity"/>
    <property type="evidence" value="ECO:0007669"/>
    <property type="project" value="InterPro"/>
</dbReference>
<sequence length="334" mass="35693">MKALQCIELGGPEKLVVNEIADPIIADDHVIIEVKSASVNFPDVLMIQGLYQFQPPLPFIPGGESAGVITELGKGVEGFNIGDKVFAATGVGGICEKILAHKNNVRHIPDDMDFEIAAALSVTYGTSIYALKQRANLQAGETLLVLGASGGVGLATVQLGKAMGARVIAAASTQEKVDICIENGADEGFIYPSGNLDRDQQKELSNKIKELTGGMGPNVIYDPVGGTYAEPCLRSIAWDGRYLVIGFAAGADQIPKMPLNLTLLKGCQIVGVFWGAWTGMFPEENQKNFEQLFEMYKNGKIDPSPSDKFTLDTAADAIAHLKDRKAKGKVVINL</sequence>
<dbReference type="SUPFAM" id="SSF50129">
    <property type="entry name" value="GroES-like"/>
    <property type="match status" value="1"/>
</dbReference>
<feature type="domain" description="Enoyl reductase (ER)" evidence="1">
    <location>
        <begin position="10"/>
        <end position="332"/>
    </location>
</feature>
<dbReference type="InterPro" id="IPR002364">
    <property type="entry name" value="Quin_OxRdtase/zeta-crystal_CS"/>
</dbReference>
<dbReference type="AlphaFoldDB" id="J4X603"/>
<gene>
    <name evidence="2" type="ORF">NT02SARS_1680</name>
</gene>
<dbReference type="PANTHER" id="PTHR43677">
    <property type="entry name" value="SHORT-CHAIN DEHYDROGENASE/REDUCTASE"/>
    <property type="match status" value="1"/>
</dbReference>
<dbReference type="InterPro" id="IPR036291">
    <property type="entry name" value="NAD(P)-bd_dom_sf"/>
</dbReference>
<evidence type="ECO:0000259" key="1">
    <source>
        <dbReference type="SMART" id="SM00829"/>
    </source>
</evidence>
<dbReference type="Pfam" id="PF00107">
    <property type="entry name" value="ADH_zinc_N"/>
    <property type="match status" value="1"/>
</dbReference>
<dbReference type="SUPFAM" id="SSF51735">
    <property type="entry name" value="NAD(P)-binding Rossmann-fold domains"/>
    <property type="match status" value="1"/>
</dbReference>
<dbReference type="InterPro" id="IPR020843">
    <property type="entry name" value="ER"/>
</dbReference>
<reference evidence="2 3" key="1">
    <citation type="journal article" date="2012" name="ISME J.">
        <title>Genomic insights to SAR86, an abundant and uncultivated marine bacterial lineage.</title>
        <authorList>
            <person name="Dupont C.L."/>
            <person name="Rusch D.B."/>
            <person name="Yooseph S."/>
            <person name="Lombardo M.J."/>
            <person name="Richter R.A."/>
            <person name="Valas R."/>
            <person name="Novotny M."/>
            <person name="Yee-Greenbaum J."/>
            <person name="Selengut J.D."/>
            <person name="Haft D.H."/>
            <person name="Halpern A.L."/>
            <person name="Lasken R.S."/>
            <person name="Nealson K."/>
            <person name="Friedman R."/>
            <person name="Venter J.C."/>
        </authorList>
    </citation>
    <scope>NUCLEOTIDE SEQUENCE [LARGE SCALE GENOMIC DNA]</scope>
</reference>
<proteinExistence type="predicted"/>
<dbReference type="PANTHER" id="PTHR43677:SF4">
    <property type="entry name" value="QUINONE OXIDOREDUCTASE-LIKE PROTEIN 2"/>
    <property type="match status" value="1"/>
</dbReference>
<dbReference type="CDD" id="cd08241">
    <property type="entry name" value="QOR1"/>
    <property type="match status" value="1"/>
</dbReference>
<dbReference type="InterPro" id="IPR011032">
    <property type="entry name" value="GroES-like_sf"/>
</dbReference>
<dbReference type="PROSITE" id="PS01162">
    <property type="entry name" value="QOR_ZETA_CRYSTAL"/>
    <property type="match status" value="1"/>
</dbReference>
<dbReference type="SMART" id="SM00829">
    <property type="entry name" value="PKS_ER"/>
    <property type="match status" value="1"/>
</dbReference>
<dbReference type="HOGENOM" id="CLU_026673_3_1_6"/>